<evidence type="ECO:0000259" key="2">
    <source>
        <dbReference type="PROSITE" id="PS51186"/>
    </source>
</evidence>
<dbReference type="InterPro" id="IPR000182">
    <property type="entry name" value="GNAT_dom"/>
</dbReference>
<comment type="caution">
    <text evidence="3">The sequence shown here is derived from an EMBL/GenBank/DDBJ whole genome shotgun (WGS) entry which is preliminary data.</text>
</comment>
<dbReference type="Proteomes" id="UP001142292">
    <property type="component" value="Unassembled WGS sequence"/>
</dbReference>
<dbReference type="InterPro" id="IPR016181">
    <property type="entry name" value="Acyl_CoA_acyltransferase"/>
</dbReference>
<dbReference type="PANTHER" id="PTHR43792:SF13">
    <property type="entry name" value="ACETYLTRANSFERASE"/>
    <property type="match status" value="1"/>
</dbReference>
<organism evidence="3 4">
    <name type="scientific">Nocardioides luteus</name>
    <dbReference type="NCBI Taxonomy" id="1844"/>
    <lineage>
        <taxon>Bacteria</taxon>
        <taxon>Bacillati</taxon>
        <taxon>Actinomycetota</taxon>
        <taxon>Actinomycetes</taxon>
        <taxon>Propionibacteriales</taxon>
        <taxon>Nocardioidaceae</taxon>
        <taxon>Nocardioides</taxon>
    </lineage>
</organism>
<name>A0ABQ5SRT5_9ACTN</name>
<feature type="domain" description="N-acetyltransferase" evidence="2">
    <location>
        <begin position="12"/>
        <end position="162"/>
    </location>
</feature>
<evidence type="ECO:0000256" key="1">
    <source>
        <dbReference type="SAM" id="MobiDB-lite"/>
    </source>
</evidence>
<dbReference type="SUPFAM" id="SSF55729">
    <property type="entry name" value="Acyl-CoA N-acyltransferases (Nat)"/>
    <property type="match status" value="1"/>
</dbReference>
<feature type="region of interest" description="Disordered" evidence="1">
    <location>
        <begin position="25"/>
        <end position="44"/>
    </location>
</feature>
<dbReference type="RefSeq" id="WP_189116998.1">
    <property type="nucleotide sequence ID" value="NZ_BMRK01000002.1"/>
</dbReference>
<evidence type="ECO:0000313" key="3">
    <source>
        <dbReference type="EMBL" id="GLJ66239.1"/>
    </source>
</evidence>
<reference evidence="3" key="2">
    <citation type="submission" date="2023-01" db="EMBL/GenBank/DDBJ databases">
        <authorList>
            <person name="Sun Q."/>
            <person name="Evtushenko L."/>
        </authorList>
    </citation>
    <scope>NUCLEOTIDE SEQUENCE</scope>
    <source>
        <strain evidence="3">VKM Ac-1246</strain>
    </source>
</reference>
<sequence>MTLPTTVTTERLTLPLWTLADADAIRDPRGPRPQGWHPQFPREDDRDAATMWVEGDPWSSRYIMRNGTVLGSIGFFGPPEAAPDGTPEAEVGYGLVEEARGWGFATEALKGVLACTDQEGVRIRASVEPTNAASLRVLAKCGFTDLRGADEDGHLVMARPVPGGRMEE</sequence>
<protein>
    <recommendedName>
        <fullName evidence="2">N-acetyltransferase domain-containing protein</fullName>
    </recommendedName>
</protein>
<accession>A0ABQ5SRT5</accession>
<dbReference type="InterPro" id="IPR051531">
    <property type="entry name" value="N-acetyltransferase"/>
</dbReference>
<dbReference type="PROSITE" id="PS51186">
    <property type="entry name" value="GNAT"/>
    <property type="match status" value="1"/>
</dbReference>
<dbReference type="Pfam" id="PF13302">
    <property type="entry name" value="Acetyltransf_3"/>
    <property type="match status" value="1"/>
</dbReference>
<dbReference type="PANTHER" id="PTHR43792">
    <property type="entry name" value="GNAT FAMILY, PUTATIVE (AFU_ORTHOLOGUE AFUA_3G00765)-RELATED-RELATED"/>
    <property type="match status" value="1"/>
</dbReference>
<dbReference type="EMBL" id="BSEL01000001">
    <property type="protein sequence ID" value="GLJ66239.1"/>
    <property type="molecule type" value="Genomic_DNA"/>
</dbReference>
<gene>
    <name evidence="3" type="ORF">GCM10017579_02750</name>
</gene>
<evidence type="ECO:0000313" key="4">
    <source>
        <dbReference type="Proteomes" id="UP001142292"/>
    </source>
</evidence>
<proteinExistence type="predicted"/>
<keyword evidence="4" id="KW-1185">Reference proteome</keyword>
<dbReference type="Gene3D" id="3.40.630.30">
    <property type="match status" value="1"/>
</dbReference>
<reference evidence="3" key="1">
    <citation type="journal article" date="2014" name="Int. J. Syst. Evol. Microbiol.">
        <title>Complete genome of a new Firmicutes species belonging to the dominant human colonic microbiota ('Ruminococcus bicirculans') reveals two chromosomes and a selective capacity to utilize plant glucans.</title>
        <authorList>
            <consortium name="NISC Comparative Sequencing Program"/>
            <person name="Wegmann U."/>
            <person name="Louis P."/>
            <person name="Goesmann A."/>
            <person name="Henrissat B."/>
            <person name="Duncan S.H."/>
            <person name="Flint H.J."/>
        </authorList>
    </citation>
    <scope>NUCLEOTIDE SEQUENCE</scope>
    <source>
        <strain evidence="3">VKM Ac-1246</strain>
    </source>
</reference>